<keyword evidence="3" id="KW-0732">Signal</keyword>
<evidence type="ECO:0000256" key="2">
    <source>
        <dbReference type="ARBA" id="ARBA00022525"/>
    </source>
</evidence>
<dbReference type="GO" id="GO:0005576">
    <property type="term" value="C:extracellular region"/>
    <property type="evidence" value="ECO:0007669"/>
    <property type="project" value="UniProtKB-SubCell"/>
</dbReference>
<dbReference type="InterPro" id="IPR011050">
    <property type="entry name" value="Pectin_lyase_fold/virulence"/>
</dbReference>
<comment type="subcellular location">
    <subcellularLocation>
        <location evidence="1">Secreted</location>
    </subcellularLocation>
</comment>
<gene>
    <name evidence="6" type="ORF">HYN04_09875</name>
</gene>
<dbReference type="Gene3D" id="2.160.20.10">
    <property type="entry name" value="Single-stranded right-handed beta-helix, Pectin lyase-like"/>
    <property type="match status" value="2"/>
</dbReference>
<dbReference type="PANTHER" id="PTHR12338">
    <property type="entry name" value="AUTOTRANSPORTER"/>
    <property type="match status" value="1"/>
</dbReference>
<dbReference type="InterPro" id="IPR041286">
    <property type="entry name" value="MBG_2"/>
</dbReference>
<dbReference type="InterPro" id="IPR050909">
    <property type="entry name" value="Bact_Autotransporter_VF"/>
</dbReference>
<keyword evidence="2" id="KW-0964">Secreted</keyword>
<dbReference type="SMART" id="SM00912">
    <property type="entry name" value="Haemagg_act"/>
    <property type="match status" value="1"/>
</dbReference>
<accession>A0A2Z3HS21</accession>
<dbReference type="InterPro" id="IPR012334">
    <property type="entry name" value="Pectin_lyas_fold"/>
</dbReference>
<dbReference type="NCBIfam" id="TIGR01901">
    <property type="entry name" value="adhes_NPXG"/>
    <property type="match status" value="1"/>
</dbReference>
<feature type="domain" description="Filamentous haemagglutinin FhaB/tRNA nuclease CdiA-like TPS" evidence="5">
    <location>
        <begin position="58"/>
        <end position="171"/>
    </location>
</feature>
<dbReference type="KEGG" id="phb:HYN04_09875"/>
<evidence type="ECO:0000256" key="1">
    <source>
        <dbReference type="ARBA" id="ARBA00004613"/>
    </source>
</evidence>
<dbReference type="EMBL" id="CP029479">
    <property type="protein sequence ID" value="AWM78032.1"/>
    <property type="molecule type" value="Genomic_DNA"/>
</dbReference>
<dbReference type="SUPFAM" id="SSF51126">
    <property type="entry name" value="Pectin lyase-like"/>
    <property type="match status" value="1"/>
</dbReference>
<organism evidence="6 7">
    <name type="scientific">Phenylobacterium parvum</name>
    <dbReference type="NCBI Taxonomy" id="2201350"/>
    <lineage>
        <taxon>Bacteria</taxon>
        <taxon>Pseudomonadati</taxon>
        <taxon>Pseudomonadota</taxon>
        <taxon>Alphaproteobacteria</taxon>
        <taxon>Caulobacterales</taxon>
        <taxon>Caulobacteraceae</taxon>
        <taxon>Phenylobacterium</taxon>
    </lineage>
</organism>
<sequence length="2866" mass="280392">MPDSPIRLAQPAPGVRPSPINGRHLRTSLRGAMLASVATLFFGPAIAQEASAVAPLAGRELPVGPQVVQGGVAFGNPAPNRLLITQSTQRAIVNFQSFDIASGAGVRIDQPGPLAAFLGRVTGQDASILAGSLSANGQFLLVNPNGIAITNGATIDTGAFVGSTLDIADADFLSGNLTFRRAGRAATVVNQGTVTASQGAALVGSGVVNEGVVEARLGRIGLGAGDLLTVDFSGDKFLQVALPVTDAEGLVDALGRPLSALVTAGGTARAEGGRIYLSAQGARELMLGAVRVDGSLIATTVREGPGGRVRLGNVAIDGGGSDLVQVTGRIDASGGAGLDGGTIEVAGGFLGLGGTINASGGVNGGSVTLRAERTLSLADQIAAMGRTGAGGRLTYTAGGAVTEIAGAVNNASGGLHGGVITVTATGDLATSGAYLASGFLGYGGRVDLTGGSVRLLSTRIDASGGAMGGLVRVGGAFQGGAADRTARADYTSHEGRFGLLPTLAAARSTFVNDGVTIDVASSRGQGGSAVIWSDDLTTMLGSVLATGRRGGGWVEVSGKETLRYVDLTRIETGVGGGLLLDPRDIIIGDFPQAQAWQYAGIIGTGFGSPDRDIGSTLEANDQFGFSTSLNAAGDRLAVGAATDDGFGNTATDSGSVRLFTFTDAGFAGGALAATIGRGYTGGNNIDLGAALGSNDQFGGSVSLNAAGDRLAVGAYFDDGSSNGFTDSGSVRLFTFTNTRFAGGVLAATIGRGYTGGSNLDLGAALEGGDTFGRSVSLNAAGDRLAVGAPIDAGATNTVPYSGSVRLFTFTNTSFGGGALAATIGRGYTGGNNIDLGATLENSDQFGVSVSLNAAGDRLAVGAPFDAGSGNGFSLSGSVRLFTFTNTSFGGGALTATIGRGYTGGNNLDLGAALEAFDLFGISVSLNAAGDRLAAGAGIEDGFGNAVSDSGSVRLFTFTNTSFGGGALAATIGRGYTGGNNIDLGAALEAGDRMGWSVSLNAAGDRLAVGAPVEDGFGNGFTDSGSVRLFTFTNTSFGGGALAATLGRGYGGGSNLDLGVALEANDQFGFSTSLNAAGDRLAVGAPLDDGFGNGFTDSGSVRLFTFTNTSFGGGALTATLGRGYAGGNNLDLGADLEANDLFGHSVSLNAVGDRLAVGSPNDDGFGSSVDFFGSVRLFTFANGSFGGGALAATIGRGYTGGANLDLGAALDSGDKFGASVSLNAAGDRLAVGAPGDAGFGNAFGVSGSVRLFTFTNASFGGGSLAATLGRSYSGGANLDLGAALEANDQFGTSVSLSAAGDRLAVGANNDDGFGNAFADSGSVRLFTFSNSSFSGGALAAIIGRGYTGGSNIDLGAVLENSDQFGVSVSLNAAGDRLAVGAAGDDGFANAFFNSGSARLFTFTGASFGGGALAATLGRGYGGGNNLDLGATLVANDALGSVSLNAAGDRLAVGAWGDAGFGDVFANSGSVRLFTFTNTSFAGGSLAATLGRGYPVGNNLDLGAALESSDQFGFSVSLNAAGDGLAVGAFGDDGLGNAFTNSGSVRLFTFTNTSFGGGALAATIGRGYTGGNNLDLGVALEANDWFGFSVSLNAAGDRLAVGATGDDGSANAFTNSGSVRLFTFTNTSFAGGALAATFGRGYSGGSNLDLGADLGTFDQFSASVSLNAAGDRLAVGAAGDDGFGNGYSDSGSVRLFTFTNTSFGGGALAATLGRGYVGGDNLDLDAALEASDVFGFSVSLNGAGDRLAVGAYGDDGFGNVVTNSGSVRLFTFTNTSFGGGALAATIGRGYTGGNNIDLGADLDASDWFGVSASLNGPGNRLAVGAPNDDGFSNLVSDSGSVRLFTFTNTSFGGGALSATLGAGYVGTGNLDLYGLGLVGGFGSAVAFDAAGERLALGSPVFGSNTGAVHLFTSTLLPAGSLAFATNSTGTSYVPVAGLAAALASGTNITLEASNDITLISALNVGGATAGTLTLTSGRSILLNAPMTTANGSVNLTANSGGSDLATVNANRQAGAAVITMGAGATLNAGTGAVSITLAPGAGLTTPTSGSVTLNSITARTIAVSNAGPTTGSNLVLNPGTVLAASGPGRAIDLQARTGTFTNNAGAGAFSLTGGGVYGVFSDTPDNTLEGVTGFTRRYNIADAAAFAAYAPAGANVIAYRIAPVLTVTADSLSRIYGNANPTLTYGVTGFLTGDTLANSTTGAASLSTTATASTGVGSAPITVALGMLASEVGYQFTLVNGTLGITPRPITLTADALSRVYGEANPALTYTVGGSGLVNGDTVTGALATTATPSTGVGTVAITQGSLAANANYAVTYVGANLTITPRPLLLTANALSRVYGEANPALTYTVGGSGLVNGDTVTGALATTATPSTGVGTVAITQGSLAANANYAVTYVGANLTITPRPLLLTANALSRVYGEANPALTYTVGGSGLVNGDVLTGALATTATPSTGVGTVAITQGSLAAGANYAVTYVGANLTITPRPLLLTANALSRVYGEANPALTYTVGGSGLVNGDVLTGALATTATPSTGVGTVAITQGSLAAGANYAVTYVGANLTITPRPLLLTANALSRVYGEANPALTYTVGGSGLVNGDVLTGALATTATPSTGVGTVAITQGSLAANANYAVTYVGANLTITPRPLLLTANALSRVYGEANPALTYTVGGSGLVNGDVLTGALATTATPSTGVGTVAITQGSLAAGANYAVTYVGANLTITPRPITITADAVRRFVGQPDPALTYRVTTGALQFADTLSGRLARMAGEAPGAYPILIGSVGNPNYQIAFIGADLTIIGLGPDLIPASQLPGTGPAPGPGGGASGSAPALQGSAVIDGAAGVGDATERPAVGAVAGACVAAAAGVCLPPE</sequence>
<evidence type="ECO:0000256" key="4">
    <source>
        <dbReference type="SAM" id="MobiDB-lite"/>
    </source>
</evidence>
<dbReference type="Pfam" id="PF18676">
    <property type="entry name" value="MBG_2"/>
    <property type="match status" value="8"/>
</dbReference>
<dbReference type="Proteomes" id="UP000247763">
    <property type="component" value="Chromosome"/>
</dbReference>
<name>A0A2Z3HS21_9CAUL</name>
<dbReference type="Gene3D" id="3.30.160.710">
    <property type="match status" value="7"/>
</dbReference>
<dbReference type="PANTHER" id="PTHR12338:SF8">
    <property type="entry name" value="HEME_HEMOPEXIN-BINDING PROTEIN"/>
    <property type="match status" value="1"/>
</dbReference>
<proteinExistence type="predicted"/>
<keyword evidence="7" id="KW-1185">Reference proteome</keyword>
<evidence type="ECO:0000256" key="3">
    <source>
        <dbReference type="ARBA" id="ARBA00022729"/>
    </source>
</evidence>
<protein>
    <recommendedName>
        <fullName evidence="5">Filamentous haemagglutinin FhaB/tRNA nuclease CdiA-like TPS domain-containing protein</fullName>
    </recommendedName>
</protein>
<dbReference type="Pfam" id="PF05860">
    <property type="entry name" value="TPS"/>
    <property type="match status" value="1"/>
</dbReference>
<evidence type="ECO:0000259" key="5">
    <source>
        <dbReference type="SMART" id="SM00912"/>
    </source>
</evidence>
<evidence type="ECO:0000313" key="7">
    <source>
        <dbReference type="Proteomes" id="UP000247763"/>
    </source>
</evidence>
<evidence type="ECO:0000313" key="6">
    <source>
        <dbReference type="EMBL" id="AWM78032.1"/>
    </source>
</evidence>
<reference evidence="7" key="1">
    <citation type="submission" date="2018-05" db="EMBL/GenBank/DDBJ databases">
        <title>Genome sequencing of Phenylobacterium sp. HYN0004.</title>
        <authorList>
            <person name="Yi H."/>
            <person name="Baek C."/>
        </authorList>
    </citation>
    <scope>NUCLEOTIDE SEQUENCE [LARGE SCALE GENOMIC DNA]</scope>
    <source>
        <strain evidence="7">HYN0004</strain>
    </source>
</reference>
<feature type="region of interest" description="Disordered" evidence="4">
    <location>
        <begin position="1"/>
        <end position="21"/>
    </location>
</feature>
<dbReference type="InterPro" id="IPR008638">
    <property type="entry name" value="FhaB/CdiA-like_TPS"/>
</dbReference>
<dbReference type="OrthoDB" id="1776524at2"/>